<feature type="chain" id="PRO_5015780834" evidence="1">
    <location>
        <begin position="22"/>
        <end position="66"/>
    </location>
</feature>
<dbReference type="EMBL" id="LS398550">
    <property type="protein sequence ID" value="SPR13386.1"/>
    <property type="molecule type" value="Genomic_DNA"/>
</dbReference>
<dbReference type="PROSITE" id="PS50293">
    <property type="entry name" value="TPR_REGION"/>
    <property type="match status" value="1"/>
</dbReference>
<organism evidence="2 3">
    <name type="scientific">Orientia tsutsugamushi</name>
    <name type="common">Rickettsia tsutsugamushi</name>
    <dbReference type="NCBI Taxonomy" id="784"/>
    <lineage>
        <taxon>Bacteria</taxon>
        <taxon>Pseudomonadati</taxon>
        <taxon>Pseudomonadota</taxon>
        <taxon>Alphaproteobacteria</taxon>
        <taxon>Rickettsiales</taxon>
        <taxon>Rickettsiaceae</taxon>
        <taxon>Rickettsieae</taxon>
        <taxon>Orientia</taxon>
    </lineage>
</organism>
<dbReference type="Gene3D" id="1.25.40.10">
    <property type="entry name" value="Tetratricopeptide repeat domain"/>
    <property type="match status" value="1"/>
</dbReference>
<name>A0A2U3RJG9_ORITS</name>
<evidence type="ECO:0000313" key="3">
    <source>
        <dbReference type="Proteomes" id="UP000244992"/>
    </source>
</evidence>
<reference evidence="3" key="1">
    <citation type="submission" date="2018-03" db="EMBL/GenBank/DDBJ databases">
        <authorList>
            <person name="Batty M. E."/>
            <person name="Batty M E."/>
        </authorList>
    </citation>
    <scope>NUCLEOTIDE SEQUENCE [LARGE SCALE GENOMIC DNA]</scope>
</reference>
<evidence type="ECO:0000313" key="2">
    <source>
        <dbReference type="EMBL" id="SPR13386.1"/>
    </source>
</evidence>
<accession>A0A2U3RJG9</accession>
<feature type="signal peptide" evidence="1">
    <location>
        <begin position="1"/>
        <end position="21"/>
    </location>
</feature>
<keyword evidence="1" id="KW-0732">Signal</keyword>
<dbReference type="InterPro" id="IPR011990">
    <property type="entry name" value="TPR-like_helical_dom_sf"/>
</dbReference>
<dbReference type="AlphaFoldDB" id="A0A2U3RJG9"/>
<protein>
    <submittedName>
        <fullName evidence="2">TPR repeat-containing protein 03</fullName>
    </submittedName>
</protein>
<gene>
    <name evidence="2" type="ORF">KATO_02310</name>
</gene>
<proteinExistence type="predicted"/>
<evidence type="ECO:0000256" key="1">
    <source>
        <dbReference type="SAM" id="SignalP"/>
    </source>
</evidence>
<dbReference type="Proteomes" id="UP000244992">
    <property type="component" value="Chromosome I"/>
</dbReference>
<sequence length="66" mass="7697" precursor="true">MKFIKYIYITAVLLLLNTAISAEQNNQLVQQNLIQDRAIIATEYFNIGNSFLKLKKYQEAIENFNI</sequence>